<proteinExistence type="inferred from homology"/>
<evidence type="ECO:0000256" key="10">
    <source>
        <dbReference type="ARBA" id="ARBA00023224"/>
    </source>
</evidence>
<keyword evidence="9 11" id="KW-0675">Receptor</keyword>
<dbReference type="Pfam" id="PF03402">
    <property type="entry name" value="V1R"/>
    <property type="match status" value="1"/>
</dbReference>
<feature type="non-terminal residue" evidence="12">
    <location>
        <position position="151"/>
    </location>
</feature>
<reference evidence="12 13" key="1">
    <citation type="submission" date="2019-01" db="EMBL/GenBank/DDBJ databases">
        <authorList>
            <person name="Alioto T."/>
            <person name="Alioto T."/>
        </authorList>
    </citation>
    <scope>NUCLEOTIDE SEQUENCE [LARGE SCALE GENOMIC DNA]</scope>
</reference>
<dbReference type="GO" id="GO:0016503">
    <property type="term" value="F:pheromone receptor activity"/>
    <property type="evidence" value="ECO:0007669"/>
    <property type="project" value="InterPro"/>
</dbReference>
<evidence type="ECO:0000256" key="3">
    <source>
        <dbReference type="ARBA" id="ARBA00022475"/>
    </source>
</evidence>
<protein>
    <recommendedName>
        <fullName evidence="11">Vomeronasal type-1 receptor</fullName>
    </recommendedName>
</protein>
<sequence>KFCLSLDSNCIFYTAASSTVTQRYLLHVSKYGSLSSISSINRGLLILTLPRDVFFIGVMLLSSEYMAILLPIHQRQYQHLHSTSPSSRVSTERRATQTVLLVSFSVVIYWVDVIIAFSSCLLRGYYPVILDFEKIVSNVYATVNALVVICP</sequence>
<dbReference type="PANTHER" id="PTHR24062">
    <property type="entry name" value="VOMERONASAL TYPE-1 RECEPTOR"/>
    <property type="match status" value="1"/>
</dbReference>
<comment type="subcellular location">
    <subcellularLocation>
        <location evidence="1 11">Cell membrane</location>
        <topology evidence="1 11">Multi-pass membrane protein</topology>
    </subcellularLocation>
</comment>
<evidence type="ECO:0000313" key="12">
    <source>
        <dbReference type="EMBL" id="VFV38383.1"/>
    </source>
</evidence>
<name>A0A485P211_LYNPA</name>
<keyword evidence="8 11" id="KW-0472">Membrane</keyword>
<dbReference type="AlphaFoldDB" id="A0A485P211"/>
<evidence type="ECO:0000256" key="5">
    <source>
        <dbReference type="ARBA" id="ARBA00022692"/>
    </source>
</evidence>
<feature type="transmembrane region" description="Helical" evidence="11">
    <location>
        <begin position="53"/>
        <end position="72"/>
    </location>
</feature>
<dbReference type="GO" id="GO:0005886">
    <property type="term" value="C:plasma membrane"/>
    <property type="evidence" value="ECO:0007669"/>
    <property type="project" value="UniProtKB-SubCell"/>
</dbReference>
<evidence type="ECO:0000256" key="9">
    <source>
        <dbReference type="ARBA" id="ARBA00023170"/>
    </source>
</evidence>
<dbReference type="InterPro" id="IPR004072">
    <property type="entry name" value="Vmron_rcpt_1"/>
</dbReference>
<evidence type="ECO:0000256" key="2">
    <source>
        <dbReference type="ARBA" id="ARBA00010663"/>
    </source>
</evidence>
<evidence type="ECO:0000313" key="13">
    <source>
        <dbReference type="Proteomes" id="UP000386466"/>
    </source>
</evidence>
<feature type="transmembrane region" description="Helical" evidence="11">
    <location>
        <begin position="98"/>
        <end position="126"/>
    </location>
</feature>
<keyword evidence="6 11" id="KW-1133">Transmembrane helix</keyword>
<dbReference type="EMBL" id="CAAGRJ010025899">
    <property type="protein sequence ID" value="VFV38383.1"/>
    <property type="molecule type" value="Genomic_DNA"/>
</dbReference>
<keyword evidence="13" id="KW-1185">Reference proteome</keyword>
<keyword evidence="7 11" id="KW-0297">G-protein coupled receptor</keyword>
<gene>
    <name evidence="12" type="ORF">LYPA_23C015366</name>
</gene>
<evidence type="ECO:0000256" key="6">
    <source>
        <dbReference type="ARBA" id="ARBA00022989"/>
    </source>
</evidence>
<feature type="non-terminal residue" evidence="12">
    <location>
        <position position="1"/>
    </location>
</feature>
<keyword evidence="10 11" id="KW-0807">Transducer</keyword>
<evidence type="ECO:0000256" key="8">
    <source>
        <dbReference type="ARBA" id="ARBA00023136"/>
    </source>
</evidence>
<keyword evidence="5 11" id="KW-0812">Transmembrane</keyword>
<comment type="similarity">
    <text evidence="2 11">Belongs to the G-protein coupled receptor 1 family.</text>
</comment>
<evidence type="ECO:0000256" key="11">
    <source>
        <dbReference type="RuleBase" id="RU364061"/>
    </source>
</evidence>
<evidence type="ECO:0000256" key="1">
    <source>
        <dbReference type="ARBA" id="ARBA00004651"/>
    </source>
</evidence>
<keyword evidence="4 11" id="KW-0589">Pheromone response</keyword>
<accession>A0A485P211</accession>
<organism evidence="12 13">
    <name type="scientific">Lynx pardinus</name>
    <name type="common">Iberian lynx</name>
    <name type="synonym">Felis pardina</name>
    <dbReference type="NCBI Taxonomy" id="191816"/>
    <lineage>
        <taxon>Eukaryota</taxon>
        <taxon>Metazoa</taxon>
        <taxon>Chordata</taxon>
        <taxon>Craniata</taxon>
        <taxon>Vertebrata</taxon>
        <taxon>Euteleostomi</taxon>
        <taxon>Mammalia</taxon>
        <taxon>Eutheria</taxon>
        <taxon>Laurasiatheria</taxon>
        <taxon>Carnivora</taxon>
        <taxon>Feliformia</taxon>
        <taxon>Felidae</taxon>
        <taxon>Felinae</taxon>
        <taxon>Lynx</taxon>
    </lineage>
</organism>
<dbReference type="Proteomes" id="UP000386466">
    <property type="component" value="Unassembled WGS sequence"/>
</dbReference>
<evidence type="ECO:0000256" key="7">
    <source>
        <dbReference type="ARBA" id="ARBA00023040"/>
    </source>
</evidence>
<evidence type="ECO:0000256" key="4">
    <source>
        <dbReference type="ARBA" id="ARBA00022507"/>
    </source>
</evidence>
<keyword evidence="3 11" id="KW-1003">Cell membrane</keyword>
<comment type="caution">
    <text evidence="11">Lacks conserved residue(s) required for the propagation of feature annotation.</text>
</comment>
<dbReference type="GO" id="GO:0019236">
    <property type="term" value="P:response to pheromone"/>
    <property type="evidence" value="ECO:0007669"/>
    <property type="project" value="UniProtKB-KW"/>
</dbReference>